<dbReference type="SMART" id="SM00382">
    <property type="entry name" value="AAA"/>
    <property type="match status" value="1"/>
</dbReference>
<dbReference type="PROSITE" id="PS00211">
    <property type="entry name" value="ABC_TRANSPORTER_1"/>
    <property type="match status" value="1"/>
</dbReference>
<evidence type="ECO:0000256" key="6">
    <source>
        <dbReference type="ARBA" id="ARBA00022967"/>
    </source>
</evidence>
<feature type="domain" description="ABC transporter" evidence="9">
    <location>
        <begin position="2"/>
        <end position="241"/>
    </location>
</feature>
<evidence type="ECO:0000256" key="2">
    <source>
        <dbReference type="ARBA" id="ARBA00022448"/>
    </source>
</evidence>
<evidence type="ECO:0000313" key="10">
    <source>
        <dbReference type="EMBL" id="GED27227.1"/>
    </source>
</evidence>
<dbReference type="InterPro" id="IPR050086">
    <property type="entry name" value="MetN_ABC_transporter-like"/>
</dbReference>
<dbReference type="InterPro" id="IPR017871">
    <property type="entry name" value="ABC_transporter-like_CS"/>
</dbReference>
<dbReference type="GeneID" id="82809461"/>
<dbReference type="Gene3D" id="3.30.70.260">
    <property type="match status" value="1"/>
</dbReference>
<dbReference type="Proteomes" id="UP000317180">
    <property type="component" value="Unassembled WGS sequence"/>
</dbReference>
<evidence type="ECO:0000256" key="7">
    <source>
        <dbReference type="ARBA" id="ARBA00022970"/>
    </source>
</evidence>
<dbReference type="InterPro" id="IPR003593">
    <property type="entry name" value="AAA+_ATPase"/>
</dbReference>
<dbReference type="GO" id="GO:0006865">
    <property type="term" value="P:amino acid transport"/>
    <property type="evidence" value="ECO:0007669"/>
    <property type="project" value="UniProtKB-KW"/>
</dbReference>
<evidence type="ECO:0000313" key="13">
    <source>
        <dbReference type="Proteomes" id="UP000317180"/>
    </source>
</evidence>
<keyword evidence="4" id="KW-0547">Nucleotide-binding</keyword>
<dbReference type="RefSeq" id="WP_005830147.1">
    <property type="nucleotide sequence ID" value="NZ_BJOD01000037.1"/>
</dbReference>
<accession>A0A3M8B9D3</accession>
<reference evidence="10 13" key="2">
    <citation type="submission" date="2019-06" db="EMBL/GenBank/DDBJ databases">
        <title>Whole genome shotgun sequence of Brevibacillus agri NBRC 15538.</title>
        <authorList>
            <person name="Hosoyama A."/>
            <person name="Uohara A."/>
            <person name="Ohji S."/>
            <person name="Ichikawa N."/>
        </authorList>
    </citation>
    <scope>NUCLEOTIDE SEQUENCE [LARGE SCALE GENOMIC DNA]</scope>
    <source>
        <strain evidence="10 13">NBRC 15538</strain>
    </source>
</reference>
<proteinExistence type="inferred from homology"/>
<dbReference type="InterPro" id="IPR027417">
    <property type="entry name" value="P-loop_NTPase"/>
</dbReference>
<dbReference type="InterPro" id="IPR041701">
    <property type="entry name" value="MetN_ABC"/>
</dbReference>
<dbReference type="Pfam" id="PF09383">
    <property type="entry name" value="NIL"/>
    <property type="match status" value="1"/>
</dbReference>
<gene>
    <name evidence="10" type="primary">metN1_1</name>
    <name evidence="10" type="ORF">BAG01nite_33290</name>
    <name evidence="11" type="ORF">EB820_04135</name>
</gene>
<dbReference type="GO" id="GO:0005886">
    <property type="term" value="C:plasma membrane"/>
    <property type="evidence" value="ECO:0007669"/>
    <property type="project" value="UniProtKB-ARBA"/>
</dbReference>
<dbReference type="SMART" id="SM00930">
    <property type="entry name" value="NIL"/>
    <property type="match status" value="1"/>
</dbReference>
<keyword evidence="3" id="KW-1003">Cell membrane</keyword>
<evidence type="ECO:0000256" key="5">
    <source>
        <dbReference type="ARBA" id="ARBA00022840"/>
    </source>
</evidence>
<dbReference type="Proteomes" id="UP000276178">
    <property type="component" value="Unassembled WGS sequence"/>
</dbReference>
<evidence type="ECO:0000256" key="1">
    <source>
        <dbReference type="ARBA" id="ARBA00005417"/>
    </source>
</evidence>
<dbReference type="Gene3D" id="3.40.50.300">
    <property type="entry name" value="P-loop containing nucleotide triphosphate hydrolases"/>
    <property type="match status" value="1"/>
</dbReference>
<dbReference type="PANTHER" id="PTHR43166">
    <property type="entry name" value="AMINO ACID IMPORT ATP-BINDING PROTEIN"/>
    <property type="match status" value="1"/>
</dbReference>
<dbReference type="PROSITE" id="PS50893">
    <property type="entry name" value="ABC_TRANSPORTER_2"/>
    <property type="match status" value="1"/>
</dbReference>
<dbReference type="Pfam" id="PF00005">
    <property type="entry name" value="ABC_tran"/>
    <property type="match status" value="1"/>
</dbReference>
<dbReference type="AlphaFoldDB" id="A0A3M8B9D3"/>
<dbReference type="InterPro" id="IPR003439">
    <property type="entry name" value="ABC_transporter-like_ATP-bd"/>
</dbReference>
<evidence type="ECO:0000256" key="8">
    <source>
        <dbReference type="ARBA" id="ARBA00023136"/>
    </source>
</evidence>
<evidence type="ECO:0000313" key="11">
    <source>
        <dbReference type="EMBL" id="RNB59607.1"/>
    </source>
</evidence>
<dbReference type="SUPFAM" id="SSF55021">
    <property type="entry name" value="ACT-like"/>
    <property type="match status" value="1"/>
</dbReference>
<evidence type="ECO:0000313" key="12">
    <source>
        <dbReference type="Proteomes" id="UP000276178"/>
    </source>
</evidence>
<comment type="caution">
    <text evidence="11">The sequence shown here is derived from an EMBL/GenBank/DDBJ whole genome shotgun (WGS) entry which is preliminary data.</text>
</comment>
<keyword evidence="7" id="KW-0029">Amino-acid transport</keyword>
<keyword evidence="13" id="KW-1185">Reference proteome</keyword>
<keyword evidence="5 11" id="KW-0067">ATP-binding</keyword>
<evidence type="ECO:0000256" key="3">
    <source>
        <dbReference type="ARBA" id="ARBA00022475"/>
    </source>
</evidence>
<dbReference type="CDD" id="cd03258">
    <property type="entry name" value="ABC_MetN_methionine_transporter"/>
    <property type="match status" value="1"/>
</dbReference>
<dbReference type="PANTHER" id="PTHR43166:SF30">
    <property type="entry name" value="METHIONINE IMPORT ATP-BINDING PROTEIN METN"/>
    <property type="match status" value="1"/>
</dbReference>
<keyword evidence="2" id="KW-0813">Transport</keyword>
<name>A0A3M8B9D3_9BACL</name>
<dbReference type="SUPFAM" id="SSF52540">
    <property type="entry name" value="P-loop containing nucleoside triphosphate hydrolases"/>
    <property type="match status" value="1"/>
</dbReference>
<keyword evidence="8" id="KW-0472">Membrane</keyword>
<sequence length="352" mass="38820">MIQLTDIHKTYKVGARQVEALKGVSLNVEKGQIYGVIGFSGAGKSTLLRTINLLEKPTSGSVVVNGQNLLELKEKELRQARKKIGIIFQHFNLLSSYNVFDNVAEILRMNRVPKDVIKRKVEDLLRLVGLADKANAYPSQLSGGQKQRVGIARALATDPEILLCDEATSALDPQTTESILELLLDINRKFNLTIVLITHEMQVIKKICDQVAIMENGVIIEQGTVLDIFSNPQQQTTRNFIKTIFDDEVPGEILAKIKPSGPVSKILRVAFRGDAALDPVLGTLSARFPVSTNLLYGSITSIKGTALGILLLHISGEERAIEDGIAFLRESVYRVDIVEREEGTHSWTALLK</sequence>
<dbReference type="OrthoDB" id="9802264at2"/>
<dbReference type="InterPro" id="IPR045865">
    <property type="entry name" value="ACT-like_dom_sf"/>
</dbReference>
<evidence type="ECO:0000259" key="9">
    <source>
        <dbReference type="PROSITE" id="PS50893"/>
    </source>
</evidence>
<dbReference type="GO" id="GO:0016887">
    <property type="term" value="F:ATP hydrolysis activity"/>
    <property type="evidence" value="ECO:0007669"/>
    <property type="project" value="InterPro"/>
</dbReference>
<comment type="similarity">
    <text evidence="1">Belongs to the ABC transporter superfamily.</text>
</comment>
<dbReference type="FunFam" id="3.40.50.300:FF:000056">
    <property type="entry name" value="Cell division ATP-binding protein FtsE"/>
    <property type="match status" value="1"/>
</dbReference>
<dbReference type="InterPro" id="IPR018449">
    <property type="entry name" value="NIL_domain"/>
</dbReference>
<dbReference type="GO" id="GO:0005524">
    <property type="term" value="F:ATP binding"/>
    <property type="evidence" value="ECO:0007669"/>
    <property type="project" value="UniProtKB-KW"/>
</dbReference>
<organism evidence="11 12">
    <name type="scientific">Brevibacillus agri</name>
    <dbReference type="NCBI Taxonomy" id="51101"/>
    <lineage>
        <taxon>Bacteria</taxon>
        <taxon>Bacillati</taxon>
        <taxon>Bacillota</taxon>
        <taxon>Bacilli</taxon>
        <taxon>Bacillales</taxon>
        <taxon>Paenibacillaceae</taxon>
        <taxon>Brevibacillus</taxon>
    </lineage>
</organism>
<dbReference type="EMBL" id="BJOD01000037">
    <property type="protein sequence ID" value="GED27227.1"/>
    <property type="molecule type" value="Genomic_DNA"/>
</dbReference>
<evidence type="ECO:0000256" key="4">
    <source>
        <dbReference type="ARBA" id="ARBA00022741"/>
    </source>
</evidence>
<dbReference type="EMBL" id="RHHN01000012">
    <property type="protein sequence ID" value="RNB59607.1"/>
    <property type="molecule type" value="Genomic_DNA"/>
</dbReference>
<protein>
    <submittedName>
        <fullName evidence="11">Methionine ABC transporter ATP-binding protein</fullName>
    </submittedName>
    <submittedName>
        <fullName evidence="10">Methionine import ATP-binding protein MetN 1</fullName>
    </submittedName>
</protein>
<keyword evidence="6" id="KW-1278">Translocase</keyword>
<reference evidence="11 12" key="1">
    <citation type="submission" date="2018-10" db="EMBL/GenBank/DDBJ databases">
        <title>Phylogenomics of Brevibacillus.</title>
        <authorList>
            <person name="Dunlap C."/>
        </authorList>
    </citation>
    <scope>NUCLEOTIDE SEQUENCE [LARGE SCALE GENOMIC DNA]</scope>
    <source>
        <strain evidence="11 12">NRRL NRS 1219</strain>
    </source>
</reference>